<feature type="transmembrane region" description="Helical" evidence="6">
    <location>
        <begin position="154"/>
        <end position="177"/>
    </location>
</feature>
<comment type="caution">
    <text evidence="7">The sequence shown here is derived from an EMBL/GenBank/DDBJ whole genome shotgun (WGS) entry which is preliminary data.</text>
</comment>
<proteinExistence type="predicted"/>
<evidence type="ECO:0000256" key="1">
    <source>
        <dbReference type="ARBA" id="ARBA00004141"/>
    </source>
</evidence>
<dbReference type="InterPro" id="IPR051611">
    <property type="entry name" value="ECF_transporter_component"/>
</dbReference>
<feature type="transmembrane region" description="Helical" evidence="6">
    <location>
        <begin position="117"/>
        <end position="134"/>
    </location>
</feature>
<organism evidence="7 8">
    <name type="scientific">Bifidobacterium breve MCC 1128</name>
    <dbReference type="NCBI Taxonomy" id="1365965"/>
    <lineage>
        <taxon>Bacteria</taxon>
        <taxon>Bacillati</taxon>
        <taxon>Actinomycetota</taxon>
        <taxon>Actinomycetes</taxon>
        <taxon>Bifidobacteriales</taxon>
        <taxon>Bifidobacteriaceae</taxon>
        <taxon>Bifidobacterium</taxon>
    </lineage>
</organism>
<keyword evidence="4 6" id="KW-1133">Transmembrane helix</keyword>
<sequence length="312" mass="32912">MSGVIRFVTDDAGAGASGDTMSENAAAKPASAVAAVAISDVVMVSPQETRVEPVRASSPSWFVARINAVSRIIGALLLCIPMFISLDVVSASVALGIEFALLWIGGVAPWTVCRKTWPVWVAAAGSFISVFLYGRTSGEILWQSGWIVISEGSIYLAIATAIRVAAIAVPGVILALGLDPTDLADGLVEILHFSPRFVYGGLAGLRMFTLLQEDWRALGLSQRSRGLGDGNAIARALSQAFGLLVLSIRRATKLATAMEARGFGSNAPRSQARIARLKPIDWLFYAICLAVPLVSLGVAIGTGNWHFAFQGV</sequence>
<accession>A0A0L7AWX2</accession>
<dbReference type="GO" id="GO:0005886">
    <property type="term" value="C:plasma membrane"/>
    <property type="evidence" value="ECO:0007669"/>
    <property type="project" value="UniProtKB-ARBA"/>
</dbReference>
<dbReference type="PATRIC" id="fig|1365965.3.peg.1639"/>
<keyword evidence="5 6" id="KW-0472">Membrane</keyword>
<keyword evidence="3 6" id="KW-0812">Transmembrane</keyword>
<dbReference type="InterPro" id="IPR003339">
    <property type="entry name" value="ABC/ECF_trnsptr_transmembrane"/>
</dbReference>
<evidence type="ECO:0000256" key="5">
    <source>
        <dbReference type="ARBA" id="ARBA00023136"/>
    </source>
</evidence>
<name>A0A0L7AWX2_BIFBR</name>
<dbReference type="EMBL" id="AVQD01000013">
    <property type="protein sequence ID" value="KOA39700.1"/>
    <property type="molecule type" value="Genomic_DNA"/>
</dbReference>
<gene>
    <name evidence="7" type="ORF">BBM1128_08170</name>
</gene>
<dbReference type="PANTHER" id="PTHR34857">
    <property type="entry name" value="SLL0384 PROTEIN"/>
    <property type="match status" value="1"/>
</dbReference>
<keyword evidence="2" id="KW-1003">Cell membrane</keyword>
<evidence type="ECO:0000256" key="3">
    <source>
        <dbReference type="ARBA" id="ARBA00022692"/>
    </source>
</evidence>
<feature type="transmembrane region" description="Helical" evidence="6">
    <location>
        <begin position="75"/>
        <end position="105"/>
    </location>
</feature>
<dbReference type="CDD" id="cd16914">
    <property type="entry name" value="EcfT"/>
    <property type="match status" value="1"/>
</dbReference>
<dbReference type="PANTHER" id="PTHR34857:SF2">
    <property type="entry name" value="SLL0384 PROTEIN"/>
    <property type="match status" value="1"/>
</dbReference>
<reference evidence="7 8" key="1">
    <citation type="journal article" date="2015" name="Int J Genomics">
        <title>Comparative Genomics Revealed Genetic Diversity and Species/Strain-Level Differences in Carbohydrate Metabolism of Three Probiotic Bifidobacterial Species.</title>
        <authorList>
            <person name="Odamaki T."/>
            <person name="Horigome A."/>
            <person name="Sugahara H."/>
            <person name="Hashikura N."/>
            <person name="Minami J."/>
            <person name="Xiao J.Z."/>
            <person name="Abe F."/>
        </authorList>
    </citation>
    <scope>NUCLEOTIDE SEQUENCE [LARGE SCALE GENOMIC DNA]</scope>
    <source>
        <strain evidence="7 8">MCC 1128</strain>
    </source>
</reference>
<evidence type="ECO:0000313" key="8">
    <source>
        <dbReference type="Proteomes" id="UP000037193"/>
    </source>
</evidence>
<protein>
    <submittedName>
        <fullName evidence="7">Cobalt ABC transporter permease</fullName>
    </submittedName>
</protein>
<evidence type="ECO:0000256" key="4">
    <source>
        <dbReference type="ARBA" id="ARBA00022989"/>
    </source>
</evidence>
<dbReference type="AlphaFoldDB" id="A0A0L7AWX2"/>
<dbReference type="Proteomes" id="UP000037193">
    <property type="component" value="Unassembled WGS sequence"/>
</dbReference>
<dbReference type="Pfam" id="PF02361">
    <property type="entry name" value="CbiQ"/>
    <property type="match status" value="1"/>
</dbReference>
<comment type="subcellular location">
    <subcellularLocation>
        <location evidence="1">Membrane</location>
        <topology evidence="1">Multi-pass membrane protein</topology>
    </subcellularLocation>
</comment>
<evidence type="ECO:0000256" key="2">
    <source>
        <dbReference type="ARBA" id="ARBA00022475"/>
    </source>
</evidence>
<evidence type="ECO:0000313" key="7">
    <source>
        <dbReference type="EMBL" id="KOA39700.1"/>
    </source>
</evidence>
<feature type="transmembrane region" description="Helical" evidence="6">
    <location>
        <begin position="282"/>
        <end position="307"/>
    </location>
</feature>
<evidence type="ECO:0000256" key="6">
    <source>
        <dbReference type="SAM" id="Phobius"/>
    </source>
</evidence>